<gene>
    <name evidence="2" type="ORF">JK363_19645</name>
</gene>
<sequence>MAGGESRGTVSERKQRVRRERLGRCAPLFDGRPQVEISNVKLLPDEAIQLATAFGYRYLRTRGHKAVRYRIFVPDPNPVARQEALAPGTPVEVVAQHPAFQGLSARAARNHAEMIRGERNLLKVIPVLVVMVFGIVVMAVQAVRSDAAVLLAPIVFFILLVTALLLMLRKGLCTQRELEERATRLSGPS</sequence>
<keyword evidence="1" id="KW-0812">Transmembrane</keyword>
<dbReference type="Proteomes" id="UP000634229">
    <property type="component" value="Unassembled WGS sequence"/>
</dbReference>
<reference evidence="2 3" key="1">
    <citation type="submission" date="2021-01" db="EMBL/GenBank/DDBJ databases">
        <title>WGS of actinomycetes isolated from Thailand.</title>
        <authorList>
            <person name="Thawai C."/>
        </authorList>
    </citation>
    <scope>NUCLEOTIDE SEQUENCE [LARGE SCALE GENOMIC DNA]</scope>
    <source>
        <strain evidence="2 3">CA1R205</strain>
    </source>
</reference>
<organism evidence="2 3">
    <name type="scientific">Streptomyces coffeae</name>
    <dbReference type="NCBI Taxonomy" id="621382"/>
    <lineage>
        <taxon>Bacteria</taxon>
        <taxon>Bacillati</taxon>
        <taxon>Actinomycetota</taxon>
        <taxon>Actinomycetes</taxon>
        <taxon>Kitasatosporales</taxon>
        <taxon>Streptomycetaceae</taxon>
        <taxon>Streptomyces</taxon>
    </lineage>
</organism>
<dbReference type="EMBL" id="JAERRF010000010">
    <property type="protein sequence ID" value="MBL1098837.1"/>
    <property type="molecule type" value="Genomic_DNA"/>
</dbReference>
<protein>
    <submittedName>
        <fullName evidence="2">Uncharacterized protein</fullName>
    </submittedName>
</protein>
<evidence type="ECO:0000313" key="3">
    <source>
        <dbReference type="Proteomes" id="UP000634229"/>
    </source>
</evidence>
<keyword evidence="1" id="KW-1133">Transmembrane helix</keyword>
<evidence type="ECO:0000313" key="2">
    <source>
        <dbReference type="EMBL" id="MBL1098837.1"/>
    </source>
</evidence>
<comment type="caution">
    <text evidence="2">The sequence shown here is derived from an EMBL/GenBank/DDBJ whole genome shotgun (WGS) entry which is preliminary data.</text>
</comment>
<accession>A0ABS1NFG0</accession>
<feature type="transmembrane region" description="Helical" evidence="1">
    <location>
        <begin position="124"/>
        <end position="143"/>
    </location>
</feature>
<feature type="transmembrane region" description="Helical" evidence="1">
    <location>
        <begin position="149"/>
        <end position="168"/>
    </location>
</feature>
<keyword evidence="3" id="KW-1185">Reference proteome</keyword>
<evidence type="ECO:0000256" key="1">
    <source>
        <dbReference type="SAM" id="Phobius"/>
    </source>
</evidence>
<keyword evidence="1" id="KW-0472">Membrane</keyword>
<proteinExistence type="predicted"/>
<name>A0ABS1NFG0_9ACTN</name>